<gene>
    <name evidence="3" type="ORF">SAMN02910293_00798</name>
</gene>
<name>A0A1G6B5D8_9STRE</name>
<protein>
    <submittedName>
        <fullName evidence="3">Competence protein CoiA</fullName>
    </submittedName>
</protein>
<dbReference type="Pfam" id="PF25164">
    <property type="entry name" value="CoiA_N"/>
    <property type="match status" value="1"/>
</dbReference>
<dbReference type="Pfam" id="PF06054">
    <property type="entry name" value="CoiA_nuc"/>
    <property type="match status" value="1"/>
</dbReference>
<evidence type="ECO:0000313" key="4">
    <source>
        <dbReference type="Proteomes" id="UP000182508"/>
    </source>
</evidence>
<organism evidence="3 4">
    <name type="scientific">Streptococcus henryi</name>
    <dbReference type="NCBI Taxonomy" id="439219"/>
    <lineage>
        <taxon>Bacteria</taxon>
        <taxon>Bacillati</taxon>
        <taxon>Bacillota</taxon>
        <taxon>Bacilli</taxon>
        <taxon>Lactobacillales</taxon>
        <taxon>Streptococcaceae</taxon>
        <taxon>Streptococcus</taxon>
    </lineage>
</organism>
<reference evidence="3 4" key="1">
    <citation type="submission" date="2016-10" db="EMBL/GenBank/DDBJ databases">
        <authorList>
            <person name="de Groot N.N."/>
        </authorList>
    </citation>
    <scope>NUCLEOTIDE SEQUENCE [LARGE SCALE GENOMIC DNA]</scope>
    <source>
        <strain evidence="3 4">A-4</strain>
    </source>
</reference>
<dbReference type="PIRSF" id="PIRSF007487">
    <property type="entry name" value="Competence-induced_CoiA_bac"/>
    <property type="match status" value="1"/>
</dbReference>
<feature type="domain" description="Competence protein CoiA nuclease-like" evidence="1">
    <location>
        <begin position="60"/>
        <end position="174"/>
    </location>
</feature>
<dbReference type="AlphaFoldDB" id="A0A1G6B5D8"/>
<proteinExistence type="predicted"/>
<evidence type="ECO:0000313" key="3">
    <source>
        <dbReference type="EMBL" id="SDB15845.1"/>
    </source>
</evidence>
<accession>A0A1G6B5D8</accession>
<sequence length="316" mass="36824">MLSAYDKNGKLITLLEGLPQKQAFSCPACGGAVRLKKGSVMRPHFAHVSLKDCHFYTENESDEHLCLKAELYHSLSKSEQVEVETFLPDLGQIADLLVNKRLALEVQCSRLSQERLCQRSRAYQSQGFQVLWLLGKKLWLGQKLTDLQKQLLYFSQNMGFHIWELDVQKRQLRLKYMIHEDLFGKLYYLTKSASFDDDLMAFFRQPYVQQEMAQYEVPQATNLALRIQKQLMARNPRWLRQQEIAYSQGANLIAQSDADFYPQVRPPQSPQGFCQVSRDLSGYSAAFFRYYRGRENKSSQILYPPAFYVKMETKKR</sequence>
<keyword evidence="4" id="KW-1185">Reference proteome</keyword>
<dbReference type="RefSeq" id="WP_074485651.1">
    <property type="nucleotide sequence ID" value="NZ_FMXP01000009.1"/>
</dbReference>
<dbReference type="InterPro" id="IPR010330">
    <property type="entry name" value="CoiA_nuc"/>
</dbReference>
<dbReference type="STRING" id="439219.SAMN02910293_00798"/>
<dbReference type="Proteomes" id="UP000182508">
    <property type="component" value="Unassembled WGS sequence"/>
</dbReference>
<dbReference type="EMBL" id="FMXP01000009">
    <property type="protein sequence ID" value="SDB15845.1"/>
    <property type="molecule type" value="Genomic_DNA"/>
</dbReference>
<feature type="domain" description="Competence protein CoiA-like N-terminal" evidence="2">
    <location>
        <begin position="16"/>
        <end position="55"/>
    </location>
</feature>
<dbReference type="eggNOG" id="COG4469">
    <property type="taxonomic scope" value="Bacteria"/>
</dbReference>
<dbReference type="InterPro" id="IPR057253">
    <property type="entry name" value="CoiA-like_N"/>
</dbReference>
<evidence type="ECO:0000259" key="2">
    <source>
        <dbReference type="Pfam" id="PF25164"/>
    </source>
</evidence>
<dbReference type="InterPro" id="IPR021176">
    <property type="entry name" value="Competence-induced_CoiA"/>
</dbReference>
<evidence type="ECO:0000259" key="1">
    <source>
        <dbReference type="Pfam" id="PF06054"/>
    </source>
</evidence>